<organism evidence="1 2">
    <name type="scientific">Penicillium alfredii</name>
    <dbReference type="NCBI Taxonomy" id="1506179"/>
    <lineage>
        <taxon>Eukaryota</taxon>
        <taxon>Fungi</taxon>
        <taxon>Dikarya</taxon>
        <taxon>Ascomycota</taxon>
        <taxon>Pezizomycotina</taxon>
        <taxon>Eurotiomycetes</taxon>
        <taxon>Eurotiomycetidae</taxon>
        <taxon>Eurotiales</taxon>
        <taxon>Aspergillaceae</taxon>
        <taxon>Penicillium</taxon>
    </lineage>
</organism>
<accession>A0A9W9F8W1</accession>
<dbReference type="Proteomes" id="UP001141434">
    <property type="component" value="Unassembled WGS sequence"/>
</dbReference>
<dbReference type="AlphaFoldDB" id="A0A9W9F8W1"/>
<proteinExistence type="predicted"/>
<dbReference type="GeneID" id="81394916"/>
<keyword evidence="2" id="KW-1185">Reference proteome</keyword>
<gene>
    <name evidence="1" type="ORF">NUU61_005166</name>
</gene>
<name>A0A9W9F8W1_9EURO</name>
<reference evidence="1" key="2">
    <citation type="journal article" date="2023" name="IMA Fungus">
        <title>Comparative genomic study of the Penicillium genus elucidates a diverse pangenome and 15 lateral gene transfer events.</title>
        <authorList>
            <person name="Petersen C."/>
            <person name="Sorensen T."/>
            <person name="Nielsen M.R."/>
            <person name="Sondergaard T.E."/>
            <person name="Sorensen J.L."/>
            <person name="Fitzpatrick D.A."/>
            <person name="Frisvad J.C."/>
            <person name="Nielsen K.L."/>
        </authorList>
    </citation>
    <scope>NUCLEOTIDE SEQUENCE</scope>
    <source>
        <strain evidence="1">IBT 34128</strain>
    </source>
</reference>
<evidence type="ECO:0000313" key="1">
    <source>
        <dbReference type="EMBL" id="KAJ5095810.1"/>
    </source>
</evidence>
<evidence type="ECO:0000313" key="2">
    <source>
        <dbReference type="Proteomes" id="UP001141434"/>
    </source>
</evidence>
<reference evidence="1" key="1">
    <citation type="submission" date="2022-11" db="EMBL/GenBank/DDBJ databases">
        <authorList>
            <person name="Petersen C."/>
        </authorList>
    </citation>
    <scope>NUCLEOTIDE SEQUENCE</scope>
    <source>
        <strain evidence="1">IBT 34128</strain>
    </source>
</reference>
<protein>
    <submittedName>
        <fullName evidence="1">Uncharacterized protein</fullName>
    </submittedName>
</protein>
<dbReference type="EMBL" id="JAPMSZ010000007">
    <property type="protein sequence ID" value="KAJ5095810.1"/>
    <property type="molecule type" value="Genomic_DNA"/>
</dbReference>
<comment type="caution">
    <text evidence="1">The sequence shown here is derived from an EMBL/GenBank/DDBJ whole genome shotgun (WGS) entry which is preliminary data.</text>
</comment>
<sequence length="74" mass="8523">MLYAGQDRANYEDDGDEDILGRFFPAALHLAFDYYARGMSDDMHDRVFYSTFQVMPLLMFNSRLAMKSSPQSSP</sequence>
<dbReference type="RefSeq" id="XP_056511361.1">
    <property type="nucleotide sequence ID" value="XM_056655748.1"/>
</dbReference>